<dbReference type="EMBL" id="CAUI01000021">
    <property type="protein sequence ID" value="CCU80169.1"/>
    <property type="molecule type" value="Genomic_DNA"/>
</dbReference>
<name>M5E2D3_9FIRM</name>
<dbReference type="SMART" id="SM00382">
    <property type="entry name" value="AAA"/>
    <property type="match status" value="1"/>
</dbReference>
<dbReference type="GO" id="GO:0016887">
    <property type="term" value="F:ATP hydrolysis activity"/>
    <property type="evidence" value="ECO:0007669"/>
    <property type="project" value="InterPro"/>
</dbReference>
<dbReference type="OrthoDB" id="9801958at2"/>
<dbReference type="eggNOG" id="COG1116">
    <property type="taxonomic scope" value="Bacteria"/>
</dbReference>
<dbReference type="PANTHER" id="PTHR42788:SF13">
    <property type="entry name" value="ALIPHATIC SULFONATES IMPORT ATP-BINDING PROTEIN SSUB"/>
    <property type="match status" value="1"/>
</dbReference>
<dbReference type="Pfam" id="PF00005">
    <property type="entry name" value="ABC_tran"/>
    <property type="match status" value="1"/>
</dbReference>
<keyword evidence="2" id="KW-0547">Nucleotide-binding</keyword>
<dbReference type="SUPFAM" id="SSF52540">
    <property type="entry name" value="P-loop containing nucleoside triphosphate hydrolases"/>
    <property type="match status" value="1"/>
</dbReference>
<reference evidence="6" key="1">
    <citation type="journal article" date="2013" name="Genome Announc.">
        <title>Genome Sequence of Halanaerobium saccharolyticum subsp. saccharolyticum Strain DSM 6643T, a Halophilic Hydrogen-Producing Bacterium.</title>
        <authorList>
            <person name="Kivisto A."/>
            <person name="Larjo A."/>
            <person name="Ciranna A."/>
            <person name="Santala V."/>
            <person name="Roos C."/>
            <person name="Karp M."/>
        </authorList>
    </citation>
    <scope>NUCLEOTIDE SEQUENCE [LARGE SCALE GENOMIC DNA]</scope>
    <source>
        <strain evidence="6">DSM 6643</strain>
    </source>
</reference>
<dbReference type="PANTHER" id="PTHR42788">
    <property type="entry name" value="TAURINE IMPORT ATP-BINDING PROTEIN-RELATED"/>
    <property type="match status" value="1"/>
</dbReference>
<comment type="caution">
    <text evidence="5">The sequence shown here is derived from an EMBL/GenBank/DDBJ whole genome shotgun (WGS) entry which is preliminary data.</text>
</comment>
<protein>
    <submittedName>
        <fullName evidence="5">Alkanesulfonates ABC transporter ATP-binding protein / Sulfonate ABC transporter, ATP-binding subunit SsuB</fullName>
    </submittedName>
</protein>
<evidence type="ECO:0000256" key="1">
    <source>
        <dbReference type="ARBA" id="ARBA00022448"/>
    </source>
</evidence>
<evidence type="ECO:0000313" key="6">
    <source>
        <dbReference type="Proteomes" id="UP000012063"/>
    </source>
</evidence>
<dbReference type="InterPro" id="IPR027417">
    <property type="entry name" value="P-loop_NTPase"/>
</dbReference>
<dbReference type="PROSITE" id="PS50893">
    <property type="entry name" value="ABC_TRANSPORTER_2"/>
    <property type="match status" value="1"/>
</dbReference>
<sequence length="239" mass="26904">MRSIIQIKNLTKKYKIDGRAFKALNDINLKINEGSFTTIVGKSGCGKSTLLRIIAGLEEAAEGKIIGKKKVKSSLVFQEARLMPWLTVEENILFPLKKRDKKSESVKKVNEHLNLLGLNEFKDAYPNQISGGMAQRTALGRALVYDSDLILMDEPLGSLDAFNRYKLQQELQHIFSKNNKTVIFVTHDIDEAIFLGDRVLVMEAGSITKEFNLEQEPSISIKKAKQLELKEKILAEIKA</sequence>
<gene>
    <name evidence="5" type="ORF">HSACCH_01904</name>
</gene>
<evidence type="ECO:0000256" key="2">
    <source>
        <dbReference type="ARBA" id="ARBA00022741"/>
    </source>
</evidence>
<organism evidence="5 6">
    <name type="scientific">Halanaerobium saccharolyticum subsp. saccharolyticum DSM 6643</name>
    <dbReference type="NCBI Taxonomy" id="1293054"/>
    <lineage>
        <taxon>Bacteria</taxon>
        <taxon>Bacillati</taxon>
        <taxon>Bacillota</taxon>
        <taxon>Clostridia</taxon>
        <taxon>Halanaerobiales</taxon>
        <taxon>Halanaerobiaceae</taxon>
        <taxon>Halanaerobium</taxon>
    </lineage>
</organism>
<evidence type="ECO:0000259" key="4">
    <source>
        <dbReference type="PROSITE" id="PS50893"/>
    </source>
</evidence>
<dbReference type="STRING" id="1293054.HSACCH_01904"/>
<dbReference type="AlphaFoldDB" id="M5E2D3"/>
<dbReference type="InParanoid" id="M5E2D3"/>
<dbReference type="Gene3D" id="3.40.50.300">
    <property type="entry name" value="P-loop containing nucleotide triphosphate hydrolases"/>
    <property type="match status" value="1"/>
</dbReference>
<keyword evidence="3 5" id="KW-0067">ATP-binding</keyword>
<dbReference type="InterPro" id="IPR050166">
    <property type="entry name" value="ABC_transporter_ATP-bind"/>
</dbReference>
<evidence type="ECO:0000256" key="3">
    <source>
        <dbReference type="ARBA" id="ARBA00022840"/>
    </source>
</evidence>
<dbReference type="Proteomes" id="UP000012063">
    <property type="component" value="Unassembled WGS sequence"/>
</dbReference>
<accession>M5E2D3</accession>
<feature type="domain" description="ABC transporter" evidence="4">
    <location>
        <begin position="5"/>
        <end position="229"/>
    </location>
</feature>
<dbReference type="RefSeq" id="WP_005489487.1">
    <property type="nucleotide sequence ID" value="NZ_CAUI01000021.1"/>
</dbReference>
<evidence type="ECO:0000313" key="5">
    <source>
        <dbReference type="EMBL" id="CCU80169.1"/>
    </source>
</evidence>
<keyword evidence="6" id="KW-1185">Reference proteome</keyword>
<dbReference type="InterPro" id="IPR003439">
    <property type="entry name" value="ABC_transporter-like_ATP-bd"/>
</dbReference>
<proteinExistence type="predicted"/>
<keyword evidence="1" id="KW-0813">Transport</keyword>
<dbReference type="InterPro" id="IPR003593">
    <property type="entry name" value="AAA+_ATPase"/>
</dbReference>
<dbReference type="GO" id="GO:0005524">
    <property type="term" value="F:ATP binding"/>
    <property type="evidence" value="ECO:0007669"/>
    <property type="project" value="UniProtKB-KW"/>
</dbReference>